<dbReference type="InterPro" id="IPR014710">
    <property type="entry name" value="RmlC-like_jellyroll"/>
</dbReference>
<dbReference type="PANTHER" id="PTHR43346:SF1">
    <property type="entry name" value="QUERCETIN 2,3-DIOXYGENASE-RELATED"/>
    <property type="match status" value="1"/>
</dbReference>
<dbReference type="SUPFAM" id="SSF51182">
    <property type="entry name" value="RmlC-like cupins"/>
    <property type="match status" value="1"/>
</dbReference>
<dbReference type="EMBL" id="PDOF01000001">
    <property type="protein sequence ID" value="PYZ99234.1"/>
    <property type="molecule type" value="Genomic_DNA"/>
</dbReference>
<gene>
    <name evidence="2" type="ORF">CR205_10530</name>
</gene>
<dbReference type="AlphaFoldDB" id="A0A2W0HBH9"/>
<protein>
    <submittedName>
        <fullName evidence="2">Cupin</fullName>
    </submittedName>
</protein>
<comment type="caution">
    <text evidence="2">The sequence shown here is derived from an EMBL/GenBank/DDBJ whole genome shotgun (WGS) entry which is preliminary data.</text>
</comment>
<evidence type="ECO:0000259" key="1">
    <source>
        <dbReference type="Pfam" id="PF07883"/>
    </source>
</evidence>
<reference evidence="2 3" key="1">
    <citation type="submission" date="2017-10" db="EMBL/GenBank/DDBJ databases">
        <title>Bacillus sp. nov., a halophilic bacterium isolated from a Yangshapao Lake.</title>
        <authorList>
            <person name="Wang H."/>
        </authorList>
    </citation>
    <scope>NUCLEOTIDE SEQUENCE [LARGE SCALE GENOMIC DNA]</scope>
    <source>
        <strain evidence="2 3">YSP-3</strain>
    </source>
</reference>
<organism evidence="2 3">
    <name type="scientific">Alteribacter lacisalsi</name>
    <dbReference type="NCBI Taxonomy" id="2045244"/>
    <lineage>
        <taxon>Bacteria</taxon>
        <taxon>Bacillati</taxon>
        <taxon>Bacillota</taxon>
        <taxon>Bacilli</taxon>
        <taxon>Bacillales</taxon>
        <taxon>Bacillaceae</taxon>
        <taxon>Alteribacter</taxon>
    </lineage>
</organism>
<dbReference type="OrthoDB" id="3231985at2"/>
<accession>A0A2W0HBH9</accession>
<sequence length="283" mass="31819">MYRNTQQTNMNAYQMQVQQACAAVEDGLTREASAIGLYSRLAHEAADEDQRQAILHEMEKRKAQFNQFGQLYVSMTGQQPACQAQYIDFRGLNEGLEKAQEAGETAWQTYQQHSMATPYPAIRQAFLQAAASNKSSAGSFRRLTGHRQDDYGTGPYVVDIEQATLDNDNFRRALWTGDHLQLTLMSIEPGDDIGLEVHEEDDQFLRIEDGQGIVQMGLDETNLDYQEEVFPDYAIFVPAGMYHNVINTGDRPMKIYSIYAPPHHPFGTIHETKADAEAAEAGE</sequence>
<proteinExistence type="predicted"/>
<dbReference type="InterPro" id="IPR052538">
    <property type="entry name" value="Flavonoid_dioxygenase-like"/>
</dbReference>
<dbReference type="InterPro" id="IPR013096">
    <property type="entry name" value="Cupin_2"/>
</dbReference>
<dbReference type="InterPro" id="IPR011051">
    <property type="entry name" value="RmlC_Cupin_sf"/>
</dbReference>
<evidence type="ECO:0000313" key="2">
    <source>
        <dbReference type="EMBL" id="PYZ99234.1"/>
    </source>
</evidence>
<dbReference type="Pfam" id="PF07883">
    <property type="entry name" value="Cupin_2"/>
    <property type="match status" value="1"/>
</dbReference>
<name>A0A2W0HBH9_9BACI</name>
<dbReference type="PANTHER" id="PTHR43346">
    <property type="entry name" value="LIGAND BINDING DOMAIN PROTEIN, PUTATIVE (AFU_ORTHOLOGUE AFUA_6G14370)-RELATED"/>
    <property type="match status" value="1"/>
</dbReference>
<evidence type="ECO:0000313" key="3">
    <source>
        <dbReference type="Proteomes" id="UP000248066"/>
    </source>
</evidence>
<dbReference type="CDD" id="cd02223">
    <property type="entry name" value="cupin_Bh2720-like"/>
    <property type="match status" value="1"/>
</dbReference>
<feature type="domain" description="Cupin type-2" evidence="1">
    <location>
        <begin position="184"/>
        <end position="259"/>
    </location>
</feature>
<dbReference type="Proteomes" id="UP000248066">
    <property type="component" value="Unassembled WGS sequence"/>
</dbReference>
<keyword evidence="3" id="KW-1185">Reference proteome</keyword>
<dbReference type="Gene3D" id="2.60.120.10">
    <property type="entry name" value="Jelly Rolls"/>
    <property type="match status" value="1"/>
</dbReference>